<dbReference type="EMBL" id="JACCBI010000001">
    <property type="protein sequence ID" value="NYD66363.1"/>
    <property type="molecule type" value="Genomic_DNA"/>
</dbReference>
<keyword evidence="3" id="KW-1185">Reference proteome</keyword>
<evidence type="ECO:0000313" key="1">
    <source>
        <dbReference type="EMBL" id="NYD66363.1"/>
    </source>
</evidence>
<dbReference type="EMBL" id="SDPM01000004">
    <property type="protein sequence ID" value="RXZ86679.1"/>
    <property type="molecule type" value="Genomic_DNA"/>
</dbReference>
<evidence type="ECO:0000313" key="2">
    <source>
        <dbReference type="EMBL" id="RXZ86679.1"/>
    </source>
</evidence>
<dbReference type="OrthoDB" id="5083660at2"/>
<dbReference type="Proteomes" id="UP000292686">
    <property type="component" value="Unassembled WGS sequence"/>
</dbReference>
<dbReference type="RefSeq" id="WP_129174602.1">
    <property type="nucleotide sequence ID" value="NZ_JACCBI010000001.1"/>
</dbReference>
<sequence length="172" mass="17553">MPSATDVSYENGVLSVTLDDGEAQACTKDLVPRLSLVSLPEDVDLTASLEIAVTYGDAVGDTDLDGIAGLGSGSAEEGTPSAAWVGDDELALLTWGSSSRACYPVAESIVVDDGVITATMAEPAADQVCTSDYGPQGSLLFVDGAADDAEYELVLTGFGFEGDVRVPIIGTP</sequence>
<accession>A0A4Q2M484</accession>
<reference evidence="1 4" key="2">
    <citation type="submission" date="2020-07" db="EMBL/GenBank/DDBJ databases">
        <title>Sequencing the genomes of 1000 actinobacteria strains.</title>
        <authorList>
            <person name="Klenk H.-P."/>
        </authorList>
    </citation>
    <scope>NUCLEOTIDE SEQUENCE [LARGE SCALE GENOMIC DNA]</scope>
    <source>
        <strain evidence="1 4">DSM 23870</strain>
    </source>
</reference>
<evidence type="ECO:0000313" key="3">
    <source>
        <dbReference type="Proteomes" id="UP000292686"/>
    </source>
</evidence>
<proteinExistence type="predicted"/>
<comment type="caution">
    <text evidence="2">The sequence shown here is derived from an EMBL/GenBank/DDBJ whole genome shotgun (WGS) entry which is preliminary data.</text>
</comment>
<dbReference type="Proteomes" id="UP000581087">
    <property type="component" value="Unassembled WGS sequence"/>
</dbReference>
<organism evidence="2 3">
    <name type="scientific">Agromyces atrinae</name>
    <dbReference type="NCBI Taxonomy" id="592376"/>
    <lineage>
        <taxon>Bacteria</taxon>
        <taxon>Bacillati</taxon>
        <taxon>Actinomycetota</taxon>
        <taxon>Actinomycetes</taxon>
        <taxon>Micrococcales</taxon>
        <taxon>Microbacteriaceae</taxon>
        <taxon>Agromyces</taxon>
    </lineage>
</organism>
<gene>
    <name evidence="1" type="ORF">BJ972_000882</name>
    <name evidence="2" type="ORF">ESP50_09865</name>
</gene>
<dbReference type="AlphaFoldDB" id="A0A4Q2M484"/>
<name>A0A4Q2M484_9MICO</name>
<evidence type="ECO:0000313" key="4">
    <source>
        <dbReference type="Proteomes" id="UP000581087"/>
    </source>
</evidence>
<protein>
    <submittedName>
        <fullName evidence="2">Uncharacterized protein</fullName>
    </submittedName>
</protein>
<reference evidence="2 3" key="1">
    <citation type="submission" date="2019-01" db="EMBL/GenBank/DDBJ databases">
        <title>Agromyces.</title>
        <authorList>
            <person name="Li J."/>
        </authorList>
    </citation>
    <scope>NUCLEOTIDE SEQUENCE [LARGE SCALE GENOMIC DNA]</scope>
    <source>
        <strain evidence="2 3">DSM 23870</strain>
    </source>
</reference>